<dbReference type="Pfam" id="PF00034">
    <property type="entry name" value="Cytochrom_C"/>
    <property type="match status" value="2"/>
</dbReference>
<dbReference type="PANTHER" id="PTHR33751">
    <property type="entry name" value="CBB3-TYPE CYTOCHROME C OXIDASE SUBUNIT FIXP"/>
    <property type="match status" value="1"/>
</dbReference>
<dbReference type="Proteomes" id="UP000287022">
    <property type="component" value="Unassembled WGS sequence"/>
</dbReference>
<evidence type="ECO:0000256" key="2">
    <source>
        <dbReference type="ARBA" id="ARBA00022723"/>
    </source>
</evidence>
<feature type="binding site" description="covalent" evidence="4">
    <location>
        <position position="54"/>
    </location>
    <ligand>
        <name>heme c</name>
        <dbReference type="ChEBI" id="CHEBI:61717"/>
        <label>1</label>
    </ligand>
</feature>
<feature type="chain" id="PRO_5019565723" evidence="6">
    <location>
        <begin position="26"/>
        <end position="224"/>
    </location>
</feature>
<evidence type="ECO:0000259" key="7">
    <source>
        <dbReference type="PROSITE" id="PS51007"/>
    </source>
</evidence>
<name>A0A432ZAM2_9GAMM</name>
<dbReference type="InterPro" id="IPR009056">
    <property type="entry name" value="Cyt_c-like_dom"/>
</dbReference>
<dbReference type="InterPro" id="IPR036909">
    <property type="entry name" value="Cyt_c-like_dom_sf"/>
</dbReference>
<feature type="binding site" description="covalent" evidence="4">
    <location>
        <position position="51"/>
    </location>
    <ligand>
        <name>heme c</name>
        <dbReference type="ChEBI" id="CHEBI:61717"/>
        <label>1</label>
    </ligand>
</feature>
<keyword evidence="1 4" id="KW-0349">Heme</keyword>
<keyword evidence="2 5" id="KW-0479">Metal-binding</keyword>
<dbReference type="GO" id="GO:0020037">
    <property type="term" value="F:heme binding"/>
    <property type="evidence" value="ECO:0007669"/>
    <property type="project" value="InterPro"/>
</dbReference>
<feature type="binding site" description="covalent" evidence="4">
    <location>
        <position position="153"/>
    </location>
    <ligand>
        <name>heme c</name>
        <dbReference type="ChEBI" id="CHEBI:61717"/>
        <label>2</label>
    </ligand>
</feature>
<dbReference type="AlphaFoldDB" id="A0A432ZAM2"/>
<feature type="domain" description="Cytochrome c" evidence="7">
    <location>
        <begin position="32"/>
        <end position="118"/>
    </location>
</feature>
<dbReference type="GO" id="GO:0009055">
    <property type="term" value="F:electron transfer activity"/>
    <property type="evidence" value="ECO:0007669"/>
    <property type="project" value="InterPro"/>
</dbReference>
<feature type="binding site" description="covalent" evidence="4">
    <location>
        <position position="156"/>
    </location>
    <ligand>
        <name>heme c</name>
        <dbReference type="ChEBI" id="CHEBI:61717"/>
        <label>2</label>
    </ligand>
</feature>
<gene>
    <name evidence="8" type="ORF">CWI80_06385</name>
</gene>
<evidence type="ECO:0000256" key="1">
    <source>
        <dbReference type="ARBA" id="ARBA00022617"/>
    </source>
</evidence>
<dbReference type="InterPro" id="IPR050597">
    <property type="entry name" value="Cytochrome_c_Oxidase_Subunit"/>
</dbReference>
<feature type="binding site" description="axial binding residue" evidence="5">
    <location>
        <position position="55"/>
    </location>
    <ligand>
        <name>heme c</name>
        <dbReference type="ChEBI" id="CHEBI:61717"/>
        <label>1</label>
    </ligand>
    <ligandPart>
        <name>Fe</name>
        <dbReference type="ChEBI" id="CHEBI:18248"/>
    </ligandPart>
</feature>
<accession>A0A432ZAM2</accession>
<feature type="binding site" description="axial binding residue" evidence="5">
    <location>
        <position position="95"/>
    </location>
    <ligand>
        <name>heme c</name>
        <dbReference type="ChEBI" id="CHEBI:61717"/>
        <label>1</label>
    </ligand>
    <ligandPart>
        <name>Fe</name>
        <dbReference type="ChEBI" id="CHEBI:18248"/>
    </ligandPart>
</feature>
<evidence type="ECO:0000256" key="3">
    <source>
        <dbReference type="ARBA" id="ARBA00023004"/>
    </source>
</evidence>
<proteinExistence type="predicted"/>
<comment type="caution">
    <text evidence="8">The sequence shown here is derived from an EMBL/GenBank/DDBJ whole genome shotgun (WGS) entry which is preliminary data.</text>
</comment>
<evidence type="ECO:0000256" key="5">
    <source>
        <dbReference type="PIRSR" id="PIRSR000005-2"/>
    </source>
</evidence>
<organism evidence="8 9">
    <name type="scientific">Pseudidiomarina sediminum</name>
    <dbReference type="NCBI Taxonomy" id="431675"/>
    <lineage>
        <taxon>Bacteria</taxon>
        <taxon>Pseudomonadati</taxon>
        <taxon>Pseudomonadota</taxon>
        <taxon>Gammaproteobacteria</taxon>
        <taxon>Alteromonadales</taxon>
        <taxon>Idiomarinaceae</taxon>
        <taxon>Pseudidiomarina</taxon>
    </lineage>
</organism>
<evidence type="ECO:0000256" key="4">
    <source>
        <dbReference type="PIRSR" id="PIRSR000005-1"/>
    </source>
</evidence>
<dbReference type="GO" id="GO:0005506">
    <property type="term" value="F:iron ion binding"/>
    <property type="evidence" value="ECO:0007669"/>
    <property type="project" value="InterPro"/>
</dbReference>
<dbReference type="PIRSF" id="PIRSF000005">
    <property type="entry name" value="Cytochrome_c4"/>
    <property type="match status" value="1"/>
</dbReference>
<dbReference type="GO" id="GO:0042597">
    <property type="term" value="C:periplasmic space"/>
    <property type="evidence" value="ECO:0007669"/>
    <property type="project" value="InterPro"/>
</dbReference>
<evidence type="ECO:0000313" key="9">
    <source>
        <dbReference type="Proteomes" id="UP000287022"/>
    </source>
</evidence>
<dbReference type="RefSeq" id="WP_026861227.1">
    <property type="nucleotide sequence ID" value="NZ_PIQE01000001.1"/>
</dbReference>
<feature type="signal peptide" evidence="6">
    <location>
        <begin position="1"/>
        <end position="25"/>
    </location>
</feature>
<dbReference type="InterPro" id="IPR024167">
    <property type="entry name" value="Cytochrome_c4-like"/>
</dbReference>
<keyword evidence="6" id="KW-0732">Signal</keyword>
<comment type="PTM">
    <text evidence="4">Binds 2 heme c groups covalently per subunit.</text>
</comment>
<sequence>MMKLKWTAFVVLAGCSLIMTPLGVAKDSSTTGDPERGQQLALQGDGSGAPCLACHGAMGEGNAAAAFPRIAGLNEDYLFRTMQAYQQGTRVNPAMSMNIDNFADADLRDLAAYFATLPVAEAGTEHSEVAPELLALGERLVTNGDWDAYIPPCASCHGPNNQGVDGNFPGLAGQHASYIKQQLLAWQQGQRRSDPLQLMEAVAKRLDAEQIDAVAAYLARQPAL</sequence>
<reference evidence="9" key="1">
    <citation type="journal article" date="2018" name="Front. Microbiol.">
        <title>Genome-Based Analysis Reveals the Taxonomy and Diversity of the Family Idiomarinaceae.</title>
        <authorList>
            <person name="Liu Y."/>
            <person name="Lai Q."/>
            <person name="Shao Z."/>
        </authorList>
    </citation>
    <scope>NUCLEOTIDE SEQUENCE [LARGE SCALE GENOMIC DNA]</scope>
    <source>
        <strain evidence="9">c121</strain>
    </source>
</reference>
<dbReference type="Gene3D" id="1.10.760.10">
    <property type="entry name" value="Cytochrome c-like domain"/>
    <property type="match status" value="2"/>
</dbReference>
<protein>
    <submittedName>
        <fullName evidence="8">Cytochrome c4</fullName>
    </submittedName>
</protein>
<feature type="domain" description="Cytochrome c" evidence="7">
    <location>
        <begin position="132"/>
        <end position="222"/>
    </location>
</feature>
<dbReference type="PROSITE" id="PS51007">
    <property type="entry name" value="CYTC"/>
    <property type="match status" value="2"/>
</dbReference>
<dbReference type="EMBL" id="PIQE01000001">
    <property type="protein sequence ID" value="RUO74950.1"/>
    <property type="molecule type" value="Genomic_DNA"/>
</dbReference>
<dbReference type="PANTHER" id="PTHR33751:SF11">
    <property type="entry name" value="BLL4483 PROTEIN"/>
    <property type="match status" value="1"/>
</dbReference>
<keyword evidence="9" id="KW-1185">Reference proteome</keyword>
<evidence type="ECO:0000256" key="6">
    <source>
        <dbReference type="SAM" id="SignalP"/>
    </source>
</evidence>
<dbReference type="SUPFAM" id="SSF46626">
    <property type="entry name" value="Cytochrome c"/>
    <property type="match status" value="2"/>
</dbReference>
<feature type="binding site" description="axial binding residue" evidence="5">
    <location>
        <position position="157"/>
    </location>
    <ligand>
        <name>heme c</name>
        <dbReference type="ChEBI" id="CHEBI:61717"/>
        <label>2</label>
    </ligand>
    <ligandPart>
        <name>Fe</name>
        <dbReference type="ChEBI" id="CHEBI:18248"/>
    </ligandPart>
</feature>
<dbReference type="STRING" id="1122124.GCA_000423165_00137"/>
<keyword evidence="3 5" id="KW-0408">Iron</keyword>
<evidence type="ECO:0000313" key="8">
    <source>
        <dbReference type="EMBL" id="RUO74950.1"/>
    </source>
</evidence>
<feature type="binding site" description="axial binding residue" evidence="5">
    <location>
        <position position="199"/>
    </location>
    <ligand>
        <name>heme c</name>
        <dbReference type="ChEBI" id="CHEBI:61717"/>
        <label>2</label>
    </ligand>
    <ligandPart>
        <name>Fe</name>
        <dbReference type="ChEBI" id="CHEBI:18248"/>
    </ligandPart>
</feature>